<comment type="cofactor">
    <cofactor evidence="2">
        <name>a divalent metal cation</name>
        <dbReference type="ChEBI" id="CHEBI:60240"/>
    </cofactor>
</comment>
<comment type="caution">
    <text evidence="4">The sequence shown here is derived from an EMBL/GenBank/DDBJ whole genome shotgun (WGS) entry which is preliminary data.</text>
</comment>
<name>A0A3E2BQM7_9BACT</name>
<organism evidence="4 5">
    <name type="scientific">Candidatus Saccharicenans subterraneus</name>
    <dbReference type="NCBI Taxonomy" id="2508984"/>
    <lineage>
        <taxon>Bacteria</taxon>
        <taxon>Candidatus Aminicenantota</taxon>
        <taxon>Candidatus Aminicenantia</taxon>
        <taxon>Candidatus Aminicenantales</taxon>
        <taxon>Candidatus Saccharicenantaceae</taxon>
        <taxon>Candidatus Saccharicenans</taxon>
    </lineage>
</organism>
<dbReference type="InterPro" id="IPR000979">
    <property type="entry name" value="Phosphodiesterase_MJ0936/Vps29"/>
</dbReference>
<protein>
    <recommendedName>
        <fullName evidence="2">Phosphoesterase</fullName>
        <ecNumber evidence="2">3.1.4.-</ecNumber>
    </recommendedName>
</protein>
<dbReference type="InterPro" id="IPR024654">
    <property type="entry name" value="Calcineurin-like_PHP_lpxH"/>
</dbReference>
<keyword evidence="2" id="KW-0479">Metal-binding</keyword>
<dbReference type="SUPFAM" id="SSF56300">
    <property type="entry name" value="Metallo-dependent phosphatases"/>
    <property type="match status" value="1"/>
</dbReference>
<dbReference type="InterPro" id="IPR041802">
    <property type="entry name" value="MPP_YfcE"/>
</dbReference>
<evidence type="ECO:0000313" key="4">
    <source>
        <dbReference type="EMBL" id="RFT16947.1"/>
    </source>
</evidence>
<evidence type="ECO:0000313" key="5">
    <source>
        <dbReference type="Proteomes" id="UP000257323"/>
    </source>
</evidence>
<comment type="similarity">
    <text evidence="1 2">Belongs to the metallophosphoesterase superfamily. YfcE family.</text>
</comment>
<dbReference type="Gene3D" id="3.60.21.10">
    <property type="match status" value="1"/>
</dbReference>
<reference evidence="4 5" key="1">
    <citation type="submission" date="2018-08" db="EMBL/GenBank/DDBJ databases">
        <title>Genome analysis of the thermophilic bacterium of the candidate phylum Aminicenantes from deep subsurface aquifer revealed its physiology and ecological role.</title>
        <authorList>
            <person name="Kadnikov V.V."/>
            <person name="Mardanov A.V."/>
            <person name="Beletsky A.V."/>
            <person name="Karnachuk O.V."/>
            <person name="Ravin N.V."/>
        </authorList>
    </citation>
    <scope>NUCLEOTIDE SEQUENCE [LARGE SCALE GENOMIC DNA]</scope>
    <source>
        <strain evidence="4">BY38</strain>
    </source>
</reference>
<gene>
    <name evidence="4" type="ORF">OP8BY_0889</name>
</gene>
<dbReference type="GO" id="GO:0016787">
    <property type="term" value="F:hydrolase activity"/>
    <property type="evidence" value="ECO:0007669"/>
    <property type="project" value="UniProtKB-UniRule"/>
</dbReference>
<proteinExistence type="inferred from homology"/>
<dbReference type="NCBIfam" id="TIGR00040">
    <property type="entry name" value="yfcE"/>
    <property type="match status" value="1"/>
</dbReference>
<evidence type="ECO:0000259" key="3">
    <source>
        <dbReference type="Pfam" id="PF12850"/>
    </source>
</evidence>
<dbReference type="InterPro" id="IPR053193">
    <property type="entry name" value="MetalloPDE_YfcE-like"/>
</dbReference>
<dbReference type="Proteomes" id="UP000257323">
    <property type="component" value="Unassembled WGS sequence"/>
</dbReference>
<evidence type="ECO:0000256" key="1">
    <source>
        <dbReference type="ARBA" id="ARBA00008950"/>
    </source>
</evidence>
<dbReference type="EMBL" id="QUAH01000001">
    <property type="protein sequence ID" value="RFT16947.1"/>
    <property type="molecule type" value="Genomic_DNA"/>
</dbReference>
<dbReference type="Pfam" id="PF12850">
    <property type="entry name" value="Metallophos_2"/>
    <property type="match status" value="1"/>
</dbReference>
<dbReference type="InterPro" id="IPR029052">
    <property type="entry name" value="Metallo-depent_PP-like"/>
</dbReference>
<dbReference type="AlphaFoldDB" id="A0A3E2BQM7"/>
<dbReference type="PANTHER" id="PTHR43165:SF1">
    <property type="entry name" value="PHOSPHODIESTERASE MJ0936"/>
    <property type="match status" value="1"/>
</dbReference>
<accession>A0A3E2BQM7</accession>
<dbReference type="PANTHER" id="PTHR43165">
    <property type="entry name" value="METALLOPHOSPHOESTERASE"/>
    <property type="match status" value="1"/>
</dbReference>
<dbReference type="GO" id="GO:0046872">
    <property type="term" value="F:metal ion binding"/>
    <property type="evidence" value="ECO:0007669"/>
    <property type="project" value="UniProtKB-KW"/>
</dbReference>
<dbReference type="CDD" id="cd00841">
    <property type="entry name" value="MPP_YfcE"/>
    <property type="match status" value="1"/>
</dbReference>
<evidence type="ECO:0000256" key="2">
    <source>
        <dbReference type="RuleBase" id="RU362039"/>
    </source>
</evidence>
<feature type="domain" description="Calcineurin-like phosphoesterase" evidence="3">
    <location>
        <begin position="2"/>
        <end position="145"/>
    </location>
</feature>
<dbReference type="EC" id="3.1.4.-" evidence="2"/>
<sequence length="156" mass="16873">MIGLMSDSHDNLPAIRQAVEIFNRVGCSLVIHAGDVVAPFAARELRNLRCPVKAVFGNCDGEKEGLATIFREFGQIVAGPLVFSHGHLRFYVSHYPLEQPPAEAEVVVFGHTHRAQVNRDGNLVVVNPGEVCGWVKGVSTVALLDPATLVVDIIPL</sequence>